<dbReference type="PRINTS" id="PR00385">
    <property type="entry name" value="P450"/>
</dbReference>
<dbReference type="PANTHER" id="PTHR47955:SF8">
    <property type="entry name" value="CYTOCHROME P450 71D11-LIKE"/>
    <property type="match status" value="1"/>
</dbReference>
<keyword evidence="3 6" id="KW-0479">Metal-binding</keyword>
<evidence type="ECO:0000256" key="3">
    <source>
        <dbReference type="ARBA" id="ARBA00022723"/>
    </source>
</evidence>
<dbReference type="InterPro" id="IPR002401">
    <property type="entry name" value="Cyt_P450_E_grp-I"/>
</dbReference>
<dbReference type="InterPro" id="IPR001128">
    <property type="entry name" value="Cyt_P450"/>
</dbReference>
<dbReference type="CDD" id="cd11072">
    <property type="entry name" value="CYP71-like"/>
    <property type="match status" value="1"/>
</dbReference>
<dbReference type="Proteomes" id="UP001396334">
    <property type="component" value="Unassembled WGS sequence"/>
</dbReference>
<comment type="similarity">
    <text evidence="1 6">Belongs to the cytochrome P450 family.</text>
</comment>
<evidence type="ECO:0000256" key="2">
    <source>
        <dbReference type="ARBA" id="ARBA00022617"/>
    </source>
</evidence>
<evidence type="ECO:0000256" key="6">
    <source>
        <dbReference type="RuleBase" id="RU000461"/>
    </source>
</evidence>
<reference evidence="8 9" key="1">
    <citation type="journal article" date="2024" name="G3 (Bethesda)">
        <title>Genome assembly of Hibiscus sabdariffa L. provides insights into metabolisms of medicinal natural products.</title>
        <authorList>
            <person name="Kim T."/>
        </authorList>
    </citation>
    <scope>NUCLEOTIDE SEQUENCE [LARGE SCALE GENOMIC DNA]</scope>
    <source>
        <strain evidence="8">TK-2024</strain>
        <tissue evidence="8">Old leaves</tissue>
    </source>
</reference>
<comment type="caution">
    <text evidence="8">The sequence shown here is derived from an EMBL/GenBank/DDBJ whole genome shotgun (WGS) entry which is preliminary data.</text>
</comment>
<gene>
    <name evidence="8" type="ORF">V6N11_020750</name>
</gene>
<keyword evidence="7" id="KW-1133">Transmembrane helix</keyword>
<evidence type="ECO:0000313" key="8">
    <source>
        <dbReference type="EMBL" id="KAK8997267.1"/>
    </source>
</evidence>
<dbReference type="SUPFAM" id="SSF48264">
    <property type="entry name" value="Cytochrome P450"/>
    <property type="match status" value="1"/>
</dbReference>
<dbReference type="PROSITE" id="PS00086">
    <property type="entry name" value="CYTOCHROME_P450"/>
    <property type="match status" value="1"/>
</dbReference>
<dbReference type="PRINTS" id="PR00463">
    <property type="entry name" value="EP450I"/>
</dbReference>
<dbReference type="Gene3D" id="1.10.630.10">
    <property type="entry name" value="Cytochrome P450"/>
    <property type="match status" value="1"/>
</dbReference>
<keyword evidence="4 6" id="KW-0560">Oxidoreductase</keyword>
<dbReference type="PANTHER" id="PTHR47955">
    <property type="entry name" value="CYTOCHROME P450 FAMILY 71 PROTEIN"/>
    <property type="match status" value="1"/>
</dbReference>
<keyword evidence="5 6" id="KW-0408">Iron</keyword>
<protein>
    <recommendedName>
        <fullName evidence="10">Cytochrome P450</fullName>
    </recommendedName>
</protein>
<proteinExistence type="inferred from homology"/>
<organism evidence="8 9">
    <name type="scientific">Hibiscus sabdariffa</name>
    <name type="common">roselle</name>
    <dbReference type="NCBI Taxonomy" id="183260"/>
    <lineage>
        <taxon>Eukaryota</taxon>
        <taxon>Viridiplantae</taxon>
        <taxon>Streptophyta</taxon>
        <taxon>Embryophyta</taxon>
        <taxon>Tracheophyta</taxon>
        <taxon>Spermatophyta</taxon>
        <taxon>Magnoliopsida</taxon>
        <taxon>eudicotyledons</taxon>
        <taxon>Gunneridae</taxon>
        <taxon>Pentapetalae</taxon>
        <taxon>rosids</taxon>
        <taxon>malvids</taxon>
        <taxon>Malvales</taxon>
        <taxon>Malvaceae</taxon>
        <taxon>Malvoideae</taxon>
        <taxon>Hibiscus</taxon>
    </lineage>
</organism>
<keyword evidence="7" id="KW-0472">Membrane</keyword>
<evidence type="ECO:0000256" key="4">
    <source>
        <dbReference type="ARBA" id="ARBA00023002"/>
    </source>
</evidence>
<keyword evidence="9" id="KW-1185">Reference proteome</keyword>
<feature type="transmembrane region" description="Helical" evidence="7">
    <location>
        <begin position="6"/>
        <end position="26"/>
    </location>
</feature>
<dbReference type="InterPro" id="IPR036396">
    <property type="entry name" value="Cyt_P450_sf"/>
</dbReference>
<evidence type="ECO:0000256" key="1">
    <source>
        <dbReference type="ARBA" id="ARBA00010617"/>
    </source>
</evidence>
<evidence type="ECO:0000313" key="9">
    <source>
        <dbReference type="Proteomes" id="UP001396334"/>
    </source>
</evidence>
<dbReference type="EMBL" id="JBBPBN010000043">
    <property type="protein sequence ID" value="KAK8997267.1"/>
    <property type="molecule type" value="Genomic_DNA"/>
</dbReference>
<evidence type="ECO:0008006" key="10">
    <source>
        <dbReference type="Google" id="ProtNLM"/>
    </source>
</evidence>
<name>A0ABR2Q9B2_9ROSI</name>
<evidence type="ECO:0000256" key="7">
    <source>
        <dbReference type="SAM" id="Phobius"/>
    </source>
</evidence>
<sequence>MDNEFQLLPLSFTFLVFFFMVFKLWMMTKTKDSPQNLPPAPWKLPLIGHLHHLLFCLPYRRLVELAERHGPVMHLQLGELSNVVVSSPEFAKEVMKTHDLNFANRPYLLVPEIIWYDFSDIAFSPYGGYWRQLRKICTLELLSAKRVQSFRSIREEHVSSFIRSIFSNTGSEINIGEMLRNLSYNITLSSVFGTRCKQHETFISTVRKVLKLFNGFSIADLYPSVKLLPVITGMRAKLKRFHHDLDGMLESIIEEHRVSNANLKNDDDVTEDIVDVRLKLQNHGDFEFPLTTDNIKAVILDILIGGTETSSTTVEWAMSEMIKSPRILEKAQAEVRRVGDRTGDVNESDLHELNYLKLVIKETLRLHPPAPLLLPRENSERCEINGYEIPAKTKVIVNAWAIGRDPNHWNEAERFNPERFTDISVDYKGANFELIPFGAGRRMCPGMSYAMAVVELPLAQLLYHFDWKLPNGMKNEDLDMSEASGVTVERKRDLHLIPTPFHPPPCFE</sequence>
<dbReference type="InterPro" id="IPR017972">
    <property type="entry name" value="Cyt_P450_CS"/>
</dbReference>
<keyword evidence="6" id="KW-0503">Monooxygenase</keyword>
<accession>A0ABR2Q9B2</accession>
<dbReference type="Pfam" id="PF00067">
    <property type="entry name" value="p450"/>
    <property type="match status" value="1"/>
</dbReference>
<keyword evidence="7" id="KW-0812">Transmembrane</keyword>
<keyword evidence="2 6" id="KW-0349">Heme</keyword>
<evidence type="ECO:0000256" key="5">
    <source>
        <dbReference type="ARBA" id="ARBA00023004"/>
    </source>
</evidence>